<dbReference type="PROSITE" id="PS50279">
    <property type="entry name" value="BPTI_KUNITZ_2"/>
    <property type="match status" value="2"/>
</dbReference>
<evidence type="ECO:0000259" key="5">
    <source>
        <dbReference type="PROSITE" id="PS50279"/>
    </source>
</evidence>
<evidence type="ECO:0000313" key="6">
    <source>
        <dbReference type="Ensembl" id="ENSGWIP00000027960.1"/>
    </source>
</evidence>
<keyword evidence="3" id="KW-0812">Transmembrane</keyword>
<organism evidence="6 7">
    <name type="scientific">Gouania willdenowi</name>
    <name type="common">Blunt-snouted clingfish</name>
    <name type="synonym">Lepadogaster willdenowi</name>
    <dbReference type="NCBI Taxonomy" id="441366"/>
    <lineage>
        <taxon>Eukaryota</taxon>
        <taxon>Metazoa</taxon>
        <taxon>Chordata</taxon>
        <taxon>Craniata</taxon>
        <taxon>Vertebrata</taxon>
        <taxon>Euteleostomi</taxon>
        <taxon>Actinopterygii</taxon>
        <taxon>Neopterygii</taxon>
        <taxon>Teleostei</taxon>
        <taxon>Neoteleostei</taxon>
        <taxon>Acanthomorphata</taxon>
        <taxon>Ovalentaria</taxon>
        <taxon>Blenniimorphae</taxon>
        <taxon>Blenniiformes</taxon>
        <taxon>Gobiesocoidei</taxon>
        <taxon>Gobiesocidae</taxon>
        <taxon>Gobiesocinae</taxon>
        <taxon>Gouania</taxon>
    </lineage>
</organism>
<dbReference type="PRINTS" id="PR00759">
    <property type="entry name" value="BASICPTASE"/>
</dbReference>
<protein>
    <submittedName>
        <fullName evidence="6">Boophilin-G2-like</fullName>
    </submittedName>
</protein>
<dbReference type="Proteomes" id="UP000694680">
    <property type="component" value="Chromosome 6"/>
</dbReference>
<gene>
    <name evidence="6" type="primary">si:dkeyp-73b11.8</name>
</gene>
<evidence type="ECO:0000256" key="4">
    <source>
        <dbReference type="SAM" id="SignalP"/>
    </source>
</evidence>
<dbReference type="InterPro" id="IPR036880">
    <property type="entry name" value="Kunitz_BPTI_sf"/>
</dbReference>
<feature type="region of interest" description="Disordered" evidence="2">
    <location>
        <begin position="186"/>
        <end position="215"/>
    </location>
</feature>
<dbReference type="PANTHER" id="PTHR10083:SF373">
    <property type="entry name" value="SERINE PEPTIDASE INHIBITOR, KUNITZ TYPE, 2"/>
    <property type="match status" value="1"/>
</dbReference>
<evidence type="ECO:0000256" key="1">
    <source>
        <dbReference type="ARBA" id="ARBA00023157"/>
    </source>
</evidence>
<reference evidence="6" key="2">
    <citation type="submission" date="2025-08" db="UniProtKB">
        <authorList>
            <consortium name="Ensembl"/>
        </authorList>
    </citation>
    <scope>IDENTIFICATION</scope>
</reference>
<feature type="compositionally biased region" description="Basic residues" evidence="2">
    <location>
        <begin position="186"/>
        <end position="196"/>
    </location>
</feature>
<dbReference type="PANTHER" id="PTHR10083">
    <property type="entry name" value="KUNITZ-TYPE PROTEASE INHIBITOR-RELATED"/>
    <property type="match status" value="1"/>
</dbReference>
<dbReference type="OrthoDB" id="4473401at2759"/>
<dbReference type="CDD" id="cd22593">
    <property type="entry name" value="Kunitz_conkunitzin"/>
    <property type="match status" value="1"/>
</dbReference>
<name>A0A8C5N1F0_GOUWI</name>
<keyword evidence="7" id="KW-1185">Reference proteome</keyword>
<keyword evidence="3" id="KW-0472">Membrane</keyword>
<reference evidence="6" key="3">
    <citation type="submission" date="2025-09" db="UniProtKB">
        <authorList>
            <consortium name="Ensembl"/>
        </authorList>
    </citation>
    <scope>IDENTIFICATION</scope>
</reference>
<accession>A0A8C5N1F0</accession>
<dbReference type="CDD" id="cd00109">
    <property type="entry name" value="Kunitz-type"/>
    <property type="match status" value="1"/>
</dbReference>
<feature type="chain" id="PRO_5034095609" evidence="4">
    <location>
        <begin position="20"/>
        <end position="215"/>
    </location>
</feature>
<evidence type="ECO:0000256" key="3">
    <source>
        <dbReference type="SAM" id="Phobius"/>
    </source>
</evidence>
<keyword evidence="1" id="KW-1015">Disulfide bond</keyword>
<feature type="signal peptide" evidence="4">
    <location>
        <begin position="1"/>
        <end position="19"/>
    </location>
</feature>
<sequence>MKHLLLLGIVFSVLQITYSVPAFCFLKHDEGQGLKFNFASYYDPEKDQCYPFIYKGEGGNDNRFEHERDCIRNCSQRAEEIYPMDASKVCYLKKDMGGCESRILRYYYDPIHDKCKKFLYTGCIGNGNRFTDYESCNATCDGIHEDGDEEEEDEPDTPIAIICGVLIGIVVFAVIITVIVLTVQSQKKKSKKKGAGKSKDHQSDSPLQDREIEMS</sequence>
<evidence type="ECO:0000313" key="7">
    <source>
        <dbReference type="Proteomes" id="UP000694680"/>
    </source>
</evidence>
<dbReference type="Pfam" id="PF00014">
    <property type="entry name" value="Kunitz_BPTI"/>
    <property type="match status" value="2"/>
</dbReference>
<reference evidence="6" key="1">
    <citation type="submission" date="2020-06" db="EMBL/GenBank/DDBJ databases">
        <authorList>
            <consortium name="Wellcome Sanger Institute Data Sharing"/>
        </authorList>
    </citation>
    <scope>NUCLEOTIDE SEQUENCE [LARGE SCALE GENOMIC DNA]</scope>
</reference>
<feature type="domain" description="BPTI/Kunitz inhibitor" evidence="5">
    <location>
        <begin position="24"/>
        <end position="74"/>
    </location>
</feature>
<dbReference type="GO" id="GO:0005615">
    <property type="term" value="C:extracellular space"/>
    <property type="evidence" value="ECO:0007669"/>
    <property type="project" value="TreeGrafter"/>
</dbReference>
<keyword evidence="3" id="KW-1133">Transmembrane helix</keyword>
<dbReference type="GO" id="GO:0004867">
    <property type="term" value="F:serine-type endopeptidase inhibitor activity"/>
    <property type="evidence" value="ECO:0007669"/>
    <property type="project" value="InterPro"/>
</dbReference>
<evidence type="ECO:0000256" key="2">
    <source>
        <dbReference type="SAM" id="MobiDB-lite"/>
    </source>
</evidence>
<dbReference type="InterPro" id="IPR050098">
    <property type="entry name" value="TFPI/VKTCI-like"/>
</dbReference>
<dbReference type="AlphaFoldDB" id="A0A8C5N1F0"/>
<dbReference type="SMART" id="SM00131">
    <property type="entry name" value="KU"/>
    <property type="match status" value="2"/>
</dbReference>
<dbReference type="Ensembl" id="ENSGWIT00000030502.1">
    <property type="protein sequence ID" value="ENSGWIP00000027960.1"/>
    <property type="gene ID" value="ENSGWIG00000014628.1"/>
</dbReference>
<feature type="compositionally biased region" description="Basic and acidic residues" evidence="2">
    <location>
        <begin position="197"/>
        <end position="215"/>
    </location>
</feature>
<dbReference type="InterPro" id="IPR002223">
    <property type="entry name" value="Kunitz_BPTI"/>
</dbReference>
<dbReference type="InterPro" id="IPR020901">
    <property type="entry name" value="Prtase_inh_Kunz-CS"/>
</dbReference>
<keyword evidence="4" id="KW-0732">Signal</keyword>
<dbReference type="PROSITE" id="PS00280">
    <property type="entry name" value="BPTI_KUNITZ_1"/>
    <property type="match status" value="1"/>
</dbReference>
<feature type="domain" description="BPTI/Kunitz inhibitor" evidence="5">
    <location>
        <begin position="90"/>
        <end position="140"/>
    </location>
</feature>
<feature type="transmembrane region" description="Helical" evidence="3">
    <location>
        <begin position="159"/>
        <end position="183"/>
    </location>
</feature>
<dbReference type="Gene3D" id="4.10.410.10">
    <property type="entry name" value="Pancreatic trypsin inhibitor Kunitz domain"/>
    <property type="match status" value="2"/>
</dbReference>
<dbReference type="SUPFAM" id="SSF57362">
    <property type="entry name" value="BPTI-like"/>
    <property type="match status" value="2"/>
</dbReference>
<proteinExistence type="predicted"/>